<accession>A0AAN6LZQ0</accession>
<evidence type="ECO:0000313" key="2">
    <source>
        <dbReference type="EMBL" id="KAK3209155.1"/>
    </source>
</evidence>
<feature type="compositionally biased region" description="Basic and acidic residues" evidence="1">
    <location>
        <begin position="63"/>
        <end position="75"/>
    </location>
</feature>
<gene>
    <name evidence="2" type="ORF">GRF29_69g905770</name>
</gene>
<sequence>MVAASSPFGLSKAALERRMNNQIPRKRHTPYTSPKNTVRTLPRHVARSKPKSTSTKIHTKHRLSLDPHARPEKRGTNRSRVPGTNGHGIDQWSARRILASRPHPFNPLRTQYKVHWETTWEDSTAITGLAAIEWREAVHDGNTFEFKARDGSVWTVLKDSSSLENDSEESQWEMWRAIRRNAAQELENDCFCRLKNEDFVFASEADDREVTDALGEKWQKEDMCAKNVLRTVWAECSNDQETIKTDVPLGNVNVRFLAQLDPWMDEDEDDETGASAGSQRSVFTVMEIVRAILPNPLEDLRDDAFSKRAAHNHYTHWCATLRILICKVPFMFKSGTWMQLLAFLMLGSELFRETLSSVGVKVRDDWCQRAKEYDMHMYYDCIVDDRSTHDILETFINLRDFFRDLKPGRPVEVMAESLQEEKLPIMPEGGIGSMQKFES</sequence>
<dbReference type="AlphaFoldDB" id="A0AAN6LZQ0"/>
<comment type="caution">
    <text evidence="2">The sequence shown here is derived from an EMBL/GenBank/DDBJ whole genome shotgun (WGS) entry which is preliminary data.</text>
</comment>
<name>A0AAN6LZQ0_9PLEO</name>
<feature type="region of interest" description="Disordered" evidence="1">
    <location>
        <begin position="19"/>
        <end position="92"/>
    </location>
</feature>
<dbReference type="EMBL" id="WVTA01000006">
    <property type="protein sequence ID" value="KAK3209155.1"/>
    <property type="molecule type" value="Genomic_DNA"/>
</dbReference>
<organism evidence="2 3">
    <name type="scientific">Pseudopithomyces chartarum</name>
    <dbReference type="NCBI Taxonomy" id="1892770"/>
    <lineage>
        <taxon>Eukaryota</taxon>
        <taxon>Fungi</taxon>
        <taxon>Dikarya</taxon>
        <taxon>Ascomycota</taxon>
        <taxon>Pezizomycotina</taxon>
        <taxon>Dothideomycetes</taxon>
        <taxon>Pleosporomycetidae</taxon>
        <taxon>Pleosporales</taxon>
        <taxon>Massarineae</taxon>
        <taxon>Didymosphaeriaceae</taxon>
        <taxon>Pseudopithomyces</taxon>
    </lineage>
</organism>
<reference evidence="2 3" key="1">
    <citation type="submission" date="2021-02" db="EMBL/GenBank/DDBJ databases">
        <title>Genome assembly of Pseudopithomyces chartarum.</title>
        <authorList>
            <person name="Jauregui R."/>
            <person name="Singh J."/>
            <person name="Voisey C."/>
        </authorList>
    </citation>
    <scope>NUCLEOTIDE SEQUENCE [LARGE SCALE GENOMIC DNA]</scope>
    <source>
        <strain evidence="2 3">AGR01</strain>
    </source>
</reference>
<evidence type="ECO:0000256" key="1">
    <source>
        <dbReference type="SAM" id="MobiDB-lite"/>
    </source>
</evidence>
<protein>
    <submittedName>
        <fullName evidence="2">Uncharacterized protein</fullName>
    </submittedName>
</protein>
<feature type="compositionally biased region" description="Basic residues" evidence="1">
    <location>
        <begin position="41"/>
        <end position="50"/>
    </location>
</feature>
<dbReference type="Proteomes" id="UP001280581">
    <property type="component" value="Unassembled WGS sequence"/>
</dbReference>
<keyword evidence="3" id="KW-1185">Reference proteome</keyword>
<proteinExistence type="predicted"/>
<feature type="compositionally biased region" description="Polar residues" evidence="1">
    <location>
        <begin position="30"/>
        <end position="39"/>
    </location>
</feature>
<evidence type="ECO:0000313" key="3">
    <source>
        <dbReference type="Proteomes" id="UP001280581"/>
    </source>
</evidence>